<accession>A0A134A0C6</accession>
<organism evidence="1 2">
    <name type="scientific">Gemella haemolysans</name>
    <dbReference type="NCBI Taxonomy" id="1379"/>
    <lineage>
        <taxon>Bacteria</taxon>
        <taxon>Bacillati</taxon>
        <taxon>Bacillota</taxon>
        <taxon>Bacilli</taxon>
        <taxon>Bacillales</taxon>
        <taxon>Gemellaceae</taxon>
        <taxon>Gemella</taxon>
    </lineage>
</organism>
<evidence type="ECO:0000313" key="1">
    <source>
        <dbReference type="EMBL" id="KXB61129.1"/>
    </source>
</evidence>
<reference evidence="2" key="1">
    <citation type="submission" date="2016-01" db="EMBL/GenBank/DDBJ databases">
        <authorList>
            <person name="Mitreva M."/>
            <person name="Pepin K.H."/>
            <person name="Mihindukulasuriya K.A."/>
            <person name="Fulton R."/>
            <person name="Fronick C."/>
            <person name="O'Laughlin M."/>
            <person name="Miner T."/>
            <person name="Herter B."/>
            <person name="Rosa B.A."/>
            <person name="Cordes M."/>
            <person name="Tomlinson C."/>
            <person name="Wollam A."/>
            <person name="Palsikar V.B."/>
            <person name="Mardis E.R."/>
            <person name="Wilson R.K."/>
        </authorList>
    </citation>
    <scope>NUCLEOTIDE SEQUENCE [LARGE SCALE GENOMIC DNA]</scope>
    <source>
        <strain evidence="2">DNF01167</strain>
    </source>
</reference>
<dbReference type="PATRIC" id="fig|1379.3.peg.663"/>
<dbReference type="RefSeq" id="WP_060913915.1">
    <property type="nucleotide sequence ID" value="NZ_KQ959944.1"/>
</dbReference>
<dbReference type="AlphaFoldDB" id="A0A134A0C6"/>
<comment type="caution">
    <text evidence="1">The sequence shown here is derived from an EMBL/GenBank/DDBJ whole genome shotgun (WGS) entry which is preliminary data.</text>
</comment>
<name>A0A134A0C6_9BACL</name>
<proteinExistence type="predicted"/>
<evidence type="ECO:0000313" key="2">
    <source>
        <dbReference type="Proteomes" id="UP000070355"/>
    </source>
</evidence>
<dbReference type="STRING" id="1379.HMPREF3186_00683"/>
<dbReference type="EMBL" id="LSDC01000043">
    <property type="protein sequence ID" value="KXB61129.1"/>
    <property type="molecule type" value="Genomic_DNA"/>
</dbReference>
<protein>
    <submittedName>
        <fullName evidence="1">Uncharacterized protein</fullName>
    </submittedName>
</protein>
<gene>
    <name evidence="1" type="ORF">HMPREF3186_00683</name>
</gene>
<sequence>MDFDIIELPYSQIADSSNLLVGGVHKSIKFRNLNESKGTRIVIEDTPEMSKAIILYNNGFILYTELTADYCLVKTNKEIQEDSEGLFIQF</sequence>
<dbReference type="Proteomes" id="UP000070355">
    <property type="component" value="Unassembled WGS sequence"/>
</dbReference>